<feature type="signal peptide" evidence="1">
    <location>
        <begin position="1"/>
        <end position="24"/>
    </location>
</feature>
<accession>A0ABQ2NLU3</accession>
<proteinExistence type="predicted"/>
<name>A0ABQ2NLU3_9FLAO</name>
<keyword evidence="3" id="KW-1185">Reference proteome</keyword>
<evidence type="ECO:0000313" key="3">
    <source>
        <dbReference type="Proteomes" id="UP000620064"/>
    </source>
</evidence>
<feature type="chain" id="PRO_5047242624" evidence="1">
    <location>
        <begin position="25"/>
        <end position="169"/>
    </location>
</feature>
<comment type="caution">
    <text evidence="2">The sequence shown here is derived from an EMBL/GenBank/DDBJ whole genome shotgun (WGS) entry which is preliminary data.</text>
</comment>
<reference evidence="3" key="1">
    <citation type="journal article" date="2019" name="Int. J. Syst. Evol. Microbiol.">
        <title>The Global Catalogue of Microorganisms (GCM) 10K type strain sequencing project: providing services to taxonomists for standard genome sequencing and annotation.</title>
        <authorList>
            <consortium name="The Broad Institute Genomics Platform"/>
            <consortium name="The Broad Institute Genome Sequencing Center for Infectious Disease"/>
            <person name="Wu L."/>
            <person name="Ma J."/>
        </authorList>
    </citation>
    <scope>NUCLEOTIDE SEQUENCE [LARGE SCALE GENOMIC DNA]</scope>
    <source>
        <strain evidence="3">CGMCC 1.7656</strain>
    </source>
</reference>
<gene>
    <name evidence="2" type="ORF">GCM10010992_22870</name>
</gene>
<evidence type="ECO:0000313" key="2">
    <source>
        <dbReference type="EMBL" id="GGP05709.1"/>
    </source>
</evidence>
<organism evidence="2 3">
    <name type="scientific">Cloacibacterium rupense</name>
    <dbReference type="NCBI Taxonomy" id="517423"/>
    <lineage>
        <taxon>Bacteria</taxon>
        <taxon>Pseudomonadati</taxon>
        <taxon>Bacteroidota</taxon>
        <taxon>Flavobacteriia</taxon>
        <taxon>Flavobacteriales</taxon>
        <taxon>Weeksellaceae</taxon>
    </lineage>
</organism>
<dbReference type="EMBL" id="BMLV01000005">
    <property type="protein sequence ID" value="GGP05709.1"/>
    <property type="molecule type" value="Genomic_DNA"/>
</dbReference>
<keyword evidence="1" id="KW-0732">Signal</keyword>
<protein>
    <submittedName>
        <fullName evidence="2">Uncharacterized protein</fullName>
    </submittedName>
</protein>
<sequence>MKKYFTLMILAVLGGLFMMSCERTDTVLVEDNDTYPVMKDVTGTFTSGNNYTLNQSISIANSDVVLVYRNYNSNSGSSPVWQLVPKTYFLSGARELDYNFLFDASRVEIYTEANFDQATMSSDEKNAYLNNQTFRIVLVPASRTSKTANKVNYEDYNAVVKYYNLKEPK</sequence>
<evidence type="ECO:0000256" key="1">
    <source>
        <dbReference type="SAM" id="SignalP"/>
    </source>
</evidence>
<dbReference type="Proteomes" id="UP000620064">
    <property type="component" value="Unassembled WGS sequence"/>
</dbReference>
<dbReference type="RefSeq" id="WP_188618259.1">
    <property type="nucleotide sequence ID" value="NZ_BMLV01000005.1"/>
</dbReference>
<dbReference type="PROSITE" id="PS51257">
    <property type="entry name" value="PROKAR_LIPOPROTEIN"/>
    <property type="match status" value="1"/>
</dbReference>